<protein>
    <submittedName>
        <fullName evidence="1">Uncharacterized protein</fullName>
    </submittedName>
</protein>
<organism evidence="1 2">
    <name type="scientific">Colocasia esculenta</name>
    <name type="common">Wild taro</name>
    <name type="synonym">Arum esculentum</name>
    <dbReference type="NCBI Taxonomy" id="4460"/>
    <lineage>
        <taxon>Eukaryota</taxon>
        <taxon>Viridiplantae</taxon>
        <taxon>Streptophyta</taxon>
        <taxon>Embryophyta</taxon>
        <taxon>Tracheophyta</taxon>
        <taxon>Spermatophyta</taxon>
        <taxon>Magnoliopsida</taxon>
        <taxon>Liliopsida</taxon>
        <taxon>Araceae</taxon>
        <taxon>Aroideae</taxon>
        <taxon>Colocasieae</taxon>
        <taxon>Colocasia</taxon>
    </lineage>
</organism>
<keyword evidence="2" id="KW-1185">Reference proteome</keyword>
<gene>
    <name evidence="1" type="ORF">Taro_052036</name>
</gene>
<dbReference type="Proteomes" id="UP000652761">
    <property type="component" value="Unassembled WGS sequence"/>
</dbReference>
<evidence type="ECO:0000313" key="2">
    <source>
        <dbReference type="Proteomes" id="UP000652761"/>
    </source>
</evidence>
<evidence type="ECO:0000313" key="1">
    <source>
        <dbReference type="EMBL" id="MQM19033.1"/>
    </source>
</evidence>
<comment type="caution">
    <text evidence="1">The sequence shown here is derived from an EMBL/GenBank/DDBJ whole genome shotgun (WGS) entry which is preliminary data.</text>
</comment>
<sequence>MFYLSRLLRIYEEVMLLCIGLKRLTLDEGWLWRKRCFQDDRSSKKLTSALALRYLDMQHVVDGILISTEIEKEVMSRKMGTEYCEVSMTHAQRPNTSLFVKDQFRKRLSDALGSHILWLKDYVMVHP</sequence>
<accession>A0A843XII6</accession>
<reference evidence="1" key="1">
    <citation type="submission" date="2017-07" db="EMBL/GenBank/DDBJ databases">
        <title>Taro Niue Genome Assembly and Annotation.</title>
        <authorList>
            <person name="Atibalentja N."/>
            <person name="Keating K."/>
            <person name="Fields C.J."/>
        </authorList>
    </citation>
    <scope>NUCLEOTIDE SEQUENCE</scope>
    <source>
        <strain evidence="1">Niue_2</strain>
        <tissue evidence="1">Leaf</tissue>
    </source>
</reference>
<name>A0A843XII6_COLES</name>
<dbReference type="EMBL" id="NMUH01008605">
    <property type="protein sequence ID" value="MQM19033.1"/>
    <property type="molecule type" value="Genomic_DNA"/>
</dbReference>
<dbReference type="AlphaFoldDB" id="A0A843XII6"/>
<proteinExistence type="predicted"/>